<organism evidence="2 3">
    <name type="scientific">Didymella heteroderae</name>
    <dbReference type="NCBI Taxonomy" id="1769908"/>
    <lineage>
        <taxon>Eukaryota</taxon>
        <taxon>Fungi</taxon>
        <taxon>Dikarya</taxon>
        <taxon>Ascomycota</taxon>
        <taxon>Pezizomycotina</taxon>
        <taxon>Dothideomycetes</taxon>
        <taxon>Pleosporomycetidae</taxon>
        <taxon>Pleosporales</taxon>
        <taxon>Pleosporineae</taxon>
        <taxon>Didymellaceae</taxon>
        <taxon>Didymella</taxon>
    </lineage>
</organism>
<dbReference type="Proteomes" id="UP000758155">
    <property type="component" value="Unassembled WGS sequence"/>
</dbReference>
<gene>
    <name evidence="2" type="ORF">E8E12_002302</name>
</gene>
<protein>
    <submittedName>
        <fullName evidence="2">Uncharacterized protein</fullName>
    </submittedName>
</protein>
<proteinExistence type="predicted"/>
<feature type="region of interest" description="Disordered" evidence="1">
    <location>
        <begin position="306"/>
        <end position="331"/>
    </location>
</feature>
<feature type="region of interest" description="Disordered" evidence="1">
    <location>
        <begin position="608"/>
        <end position="651"/>
    </location>
</feature>
<reference evidence="2" key="1">
    <citation type="submission" date="2019-04" db="EMBL/GenBank/DDBJ databases">
        <title>Sequencing of skin fungus with MAO and IRED activity.</title>
        <authorList>
            <person name="Marsaioli A.J."/>
            <person name="Bonatto J.M.C."/>
            <person name="Reis Junior O."/>
        </authorList>
    </citation>
    <scope>NUCLEOTIDE SEQUENCE</scope>
    <source>
        <strain evidence="2">28M1</strain>
    </source>
</reference>
<dbReference type="AlphaFoldDB" id="A0A9P4WHV5"/>
<sequence length="720" mass="80988">MSFGFSPSDVVKLVEVSTRVYLAFKDANENSEAQVGGLVREFTAFHQCLIELDELMREYGKPLPFPFDDFKDTIDRCEKSIKPYAENLIDKKMNLSKMVYTIKYMGKEKEIDGLRKQISGHYQALQMCISFLQLRLHLESTRQTQRLLDTAPFRSMSLGGQWYTSNALTRSSRTDTRALPATDDADGLYREWLVFSRWLKSEDERIAQESRLTRPLSLGDTPAAAPSGDPQTAAALYRLRRELEDAIVIEENRAKRTAAGGRTHLAPSDAVRQEVRSLPPAPQRTYSLDTEFSGIFSRFDAPTELNTPVTTVRRTDTSPSPKASPKGGLQEQSYIGRLLPDSDSCYATSPPSARSASFTPATSSKTTPELKSRLSITSLATIALGDNALDWKPLCRKVQVERKPHSGPPESRECDIHWRYNEDAGIAVRSVYRSSDKVKVWTMQTFPATGPSIPLTTAYPDGDVSIDFPRASYGHLDKRFTDIKYTFANQETSSKMQTLLYTSNGVEAAELLFDRCVLTVSSNLNKPECRGKNVRLWIKSEEHNDKLSDVLVLLFYTSALPEEQAHWVEEPQYAFQWLTDDVCAKSSDRLTLVFSREPGKWNRDKLFQRRKSSSPSISPVLDASPTSRRDSGQSARSPPASPGISGLGRRDTQTSIVSTASSLVYRPLFGQRSALNRMSDLNRFGYNELEIKFQNKSDRKDFVALWQQHVKQLVSLPVKG</sequence>
<comment type="caution">
    <text evidence="2">The sequence shown here is derived from an EMBL/GenBank/DDBJ whole genome shotgun (WGS) entry which is preliminary data.</text>
</comment>
<accession>A0A9P4WHV5</accession>
<dbReference type="EMBL" id="SWKV01000098">
    <property type="protein sequence ID" value="KAF3032529.1"/>
    <property type="molecule type" value="Genomic_DNA"/>
</dbReference>
<evidence type="ECO:0000313" key="3">
    <source>
        <dbReference type="Proteomes" id="UP000758155"/>
    </source>
</evidence>
<evidence type="ECO:0000313" key="2">
    <source>
        <dbReference type="EMBL" id="KAF3032529.1"/>
    </source>
</evidence>
<dbReference type="OrthoDB" id="4172108at2759"/>
<feature type="compositionally biased region" description="Polar residues" evidence="1">
    <location>
        <begin position="306"/>
        <end position="321"/>
    </location>
</feature>
<keyword evidence="3" id="KW-1185">Reference proteome</keyword>
<name>A0A9P4WHV5_9PLEO</name>
<evidence type="ECO:0000256" key="1">
    <source>
        <dbReference type="SAM" id="MobiDB-lite"/>
    </source>
</evidence>
<feature type="region of interest" description="Disordered" evidence="1">
    <location>
        <begin position="345"/>
        <end position="370"/>
    </location>
</feature>